<dbReference type="RefSeq" id="WP_157114077.1">
    <property type="nucleotide sequence ID" value="NZ_JAAXOS010000018.1"/>
</dbReference>
<comment type="caution">
    <text evidence="1">The sequence shown here is derived from an EMBL/GenBank/DDBJ whole genome shotgun (WGS) entry which is preliminary data.</text>
</comment>
<organism evidence="1 2">
    <name type="scientific">Nocardia gamkensis</name>
    <dbReference type="NCBI Taxonomy" id="352869"/>
    <lineage>
        <taxon>Bacteria</taxon>
        <taxon>Bacillati</taxon>
        <taxon>Actinomycetota</taxon>
        <taxon>Actinomycetes</taxon>
        <taxon>Mycobacteriales</taxon>
        <taxon>Nocardiaceae</taxon>
        <taxon>Nocardia</taxon>
    </lineage>
</organism>
<proteinExistence type="predicted"/>
<evidence type="ECO:0000313" key="1">
    <source>
        <dbReference type="EMBL" id="NKY30578.1"/>
    </source>
</evidence>
<accession>A0A7X6R6H9</accession>
<evidence type="ECO:0000313" key="2">
    <source>
        <dbReference type="Proteomes" id="UP000540698"/>
    </source>
</evidence>
<sequence length="189" mass="20971">MWAISAEGGKEIRHLDRLLDVTRNALLYAPRAILVEGLSEALLLPAFAERVLAPADHAGPADVLAARQAWERFHGTTMLLVEGVGFPTYLKLLLTPVGDSRIAQRIALITDTDRAAGEDDPQRIVNYDAEAERHGRERLGVFAGERSLEPQLWQASNEGVLRDAFLACHPQSQHRWDTILESDDPSRAF</sequence>
<protein>
    <recommendedName>
        <fullName evidence="3">ATP-dependent endonuclease</fullName>
    </recommendedName>
</protein>
<keyword evidence="2" id="KW-1185">Reference proteome</keyword>
<reference evidence="1 2" key="1">
    <citation type="submission" date="2020-04" db="EMBL/GenBank/DDBJ databases">
        <title>MicrobeNet Type strains.</title>
        <authorList>
            <person name="Nicholson A.C."/>
        </authorList>
    </citation>
    <scope>NUCLEOTIDE SEQUENCE [LARGE SCALE GENOMIC DNA]</scope>
    <source>
        <strain evidence="1 2">DSM 44956</strain>
    </source>
</reference>
<dbReference type="AlphaFoldDB" id="A0A7X6R6H9"/>
<name>A0A7X6R6H9_9NOCA</name>
<evidence type="ECO:0008006" key="3">
    <source>
        <dbReference type="Google" id="ProtNLM"/>
    </source>
</evidence>
<dbReference type="EMBL" id="JAAXOS010000018">
    <property type="protein sequence ID" value="NKY30578.1"/>
    <property type="molecule type" value="Genomic_DNA"/>
</dbReference>
<gene>
    <name evidence="1" type="ORF">HGB38_30830</name>
</gene>
<dbReference type="Proteomes" id="UP000540698">
    <property type="component" value="Unassembled WGS sequence"/>
</dbReference>